<comment type="caution">
    <text evidence="1">The sequence shown here is derived from an EMBL/GenBank/DDBJ whole genome shotgun (WGS) entry which is preliminary data.</text>
</comment>
<protein>
    <submittedName>
        <fullName evidence="1">Uncharacterized protein</fullName>
    </submittedName>
</protein>
<sequence length="509" mass="58883">MDTESEQARQARLQREEHAKRFRVPGSKGAAVFTWTVDDEKGYRVHRHVHRGEVEDVWMQYRDSQRRYDVFHNEWDLNSDFDPMAHFEMEEDEDQELYFGVGTASEATEPSTISLHSHQPVEKEGLGLCLVRQEGSKLHPEKLETTTLEEILAMVHGIFIPPSETDGASMSTVETQKVERCKSLLSGNVPHRFPTEWSDLDPSSPRYLLKVYNKTFKVSKIRMAEGVEAVYAISDGKKTSYKLIVPHASAVLLALHHGSSHTLDELTEYLCTWGIRLLTCKRILVRDRHLRMFLRAVERIPYHMKGSELDMEDYSSYVGRHRQLFKTNKILHAALKHGGLIWRLAIEEVPEDYVTTGPRDRVTQIGSFLCTAEGDELWDEMLTKDQIDVICGVYKVEHEGDGCKKGFGDHWQLLTEHLSWFPKDASWRGSGLDVDFWSADCKYWYQRQVERYLGGDFKCETQTEWKCSLKLWRDAPKVSGHLEHLSCSFLERGFFACCKCLRPRILLTF</sequence>
<accession>A0AA39P4R1</accession>
<dbReference type="AlphaFoldDB" id="A0AA39P4R1"/>
<proteinExistence type="predicted"/>
<name>A0AA39P4R1_9AGAR</name>
<gene>
    <name evidence="1" type="ORF">IW261DRAFT_1566180</name>
</gene>
<evidence type="ECO:0000313" key="2">
    <source>
        <dbReference type="Proteomes" id="UP001175227"/>
    </source>
</evidence>
<organism evidence="1 2">
    <name type="scientific">Armillaria novae-zelandiae</name>
    <dbReference type="NCBI Taxonomy" id="153914"/>
    <lineage>
        <taxon>Eukaryota</taxon>
        <taxon>Fungi</taxon>
        <taxon>Dikarya</taxon>
        <taxon>Basidiomycota</taxon>
        <taxon>Agaricomycotina</taxon>
        <taxon>Agaricomycetes</taxon>
        <taxon>Agaricomycetidae</taxon>
        <taxon>Agaricales</taxon>
        <taxon>Marasmiineae</taxon>
        <taxon>Physalacriaceae</taxon>
        <taxon>Armillaria</taxon>
    </lineage>
</organism>
<keyword evidence="2" id="KW-1185">Reference proteome</keyword>
<evidence type="ECO:0000313" key="1">
    <source>
        <dbReference type="EMBL" id="KAK0477276.1"/>
    </source>
</evidence>
<reference evidence="1" key="1">
    <citation type="submission" date="2023-06" db="EMBL/GenBank/DDBJ databases">
        <authorList>
            <consortium name="Lawrence Berkeley National Laboratory"/>
            <person name="Ahrendt S."/>
            <person name="Sahu N."/>
            <person name="Indic B."/>
            <person name="Wong-Bajracharya J."/>
            <person name="Merenyi Z."/>
            <person name="Ke H.-M."/>
            <person name="Monk M."/>
            <person name="Kocsube S."/>
            <person name="Drula E."/>
            <person name="Lipzen A."/>
            <person name="Balint B."/>
            <person name="Henrissat B."/>
            <person name="Andreopoulos B."/>
            <person name="Martin F.M."/>
            <person name="Harder C.B."/>
            <person name="Rigling D."/>
            <person name="Ford K.L."/>
            <person name="Foster G.D."/>
            <person name="Pangilinan J."/>
            <person name="Papanicolaou A."/>
            <person name="Barry K."/>
            <person name="LaButti K."/>
            <person name="Viragh M."/>
            <person name="Koriabine M."/>
            <person name="Yan M."/>
            <person name="Riley R."/>
            <person name="Champramary S."/>
            <person name="Plett K.L."/>
            <person name="Tsai I.J."/>
            <person name="Slot J."/>
            <person name="Sipos G."/>
            <person name="Plett J."/>
            <person name="Nagy L.G."/>
            <person name="Grigoriev I.V."/>
        </authorList>
    </citation>
    <scope>NUCLEOTIDE SEQUENCE</scope>
    <source>
        <strain evidence="1">ICMP 16352</strain>
    </source>
</reference>
<dbReference type="Proteomes" id="UP001175227">
    <property type="component" value="Unassembled WGS sequence"/>
</dbReference>
<dbReference type="EMBL" id="JAUEPR010000017">
    <property type="protein sequence ID" value="KAK0477276.1"/>
    <property type="molecule type" value="Genomic_DNA"/>
</dbReference>